<dbReference type="Proteomes" id="UP000824120">
    <property type="component" value="Chromosome 6"/>
</dbReference>
<reference evidence="3 4" key="1">
    <citation type="submission" date="2020-09" db="EMBL/GenBank/DDBJ databases">
        <title>De no assembly of potato wild relative species, Solanum commersonii.</title>
        <authorList>
            <person name="Cho K."/>
        </authorList>
    </citation>
    <scope>NUCLEOTIDE SEQUENCE [LARGE SCALE GENOMIC DNA]</scope>
    <source>
        <strain evidence="3">LZ3.2</strain>
        <tissue evidence="3">Leaf</tissue>
    </source>
</reference>
<evidence type="ECO:0000259" key="2">
    <source>
        <dbReference type="Pfam" id="PF20167"/>
    </source>
</evidence>
<feature type="region of interest" description="Disordered" evidence="1">
    <location>
        <begin position="1"/>
        <end position="72"/>
    </location>
</feature>
<keyword evidence="4" id="KW-1185">Reference proteome</keyword>
<dbReference type="AlphaFoldDB" id="A0A9J5YLF1"/>
<organism evidence="3 4">
    <name type="scientific">Solanum commersonii</name>
    <name type="common">Commerson's wild potato</name>
    <name type="synonym">Commerson's nightshade</name>
    <dbReference type="NCBI Taxonomy" id="4109"/>
    <lineage>
        <taxon>Eukaryota</taxon>
        <taxon>Viridiplantae</taxon>
        <taxon>Streptophyta</taxon>
        <taxon>Embryophyta</taxon>
        <taxon>Tracheophyta</taxon>
        <taxon>Spermatophyta</taxon>
        <taxon>Magnoliopsida</taxon>
        <taxon>eudicotyledons</taxon>
        <taxon>Gunneridae</taxon>
        <taxon>Pentapetalae</taxon>
        <taxon>asterids</taxon>
        <taxon>lamiids</taxon>
        <taxon>Solanales</taxon>
        <taxon>Solanaceae</taxon>
        <taxon>Solanoideae</taxon>
        <taxon>Solaneae</taxon>
        <taxon>Solanum</taxon>
    </lineage>
</organism>
<evidence type="ECO:0000313" key="4">
    <source>
        <dbReference type="Proteomes" id="UP000824120"/>
    </source>
</evidence>
<comment type="caution">
    <text evidence="3">The sequence shown here is derived from an EMBL/GenBank/DDBJ whole genome shotgun (WGS) entry which is preliminary data.</text>
</comment>
<accession>A0A9J5YLF1</accession>
<feature type="domain" description="Putative plant transposon protein" evidence="2">
    <location>
        <begin position="103"/>
        <end position="223"/>
    </location>
</feature>
<feature type="compositionally biased region" description="Basic and acidic residues" evidence="1">
    <location>
        <begin position="13"/>
        <end position="28"/>
    </location>
</feature>
<proteinExistence type="predicted"/>
<evidence type="ECO:0000256" key="1">
    <source>
        <dbReference type="SAM" id="MobiDB-lite"/>
    </source>
</evidence>
<dbReference type="Pfam" id="PF20167">
    <property type="entry name" value="Transposase_32"/>
    <property type="match status" value="1"/>
</dbReference>
<name>A0A9J5YLF1_SOLCO</name>
<dbReference type="EMBL" id="JACXVP010000006">
    <property type="protein sequence ID" value="KAG5599972.1"/>
    <property type="molecule type" value="Genomic_DNA"/>
</dbReference>
<dbReference type="PANTHER" id="PTHR33180">
    <property type="entry name" value="PHOTOSYSTEM II CP43 REACTION CENTER PROTEIN"/>
    <property type="match status" value="1"/>
</dbReference>
<dbReference type="InterPro" id="IPR046796">
    <property type="entry name" value="Transposase_32_dom"/>
</dbReference>
<protein>
    <recommendedName>
        <fullName evidence="2">Putative plant transposon protein domain-containing protein</fullName>
    </recommendedName>
</protein>
<sequence length="258" mass="28787">MLNVLLGSVTFGEKPKGRQEPPPGDKGKRPISHRVTTSSQAALSEPEDDQPLQSRRNEIWARSQPDSAKVPHISTPADAALAQAPPKGLEEKYSDVRDTLHYHRFDQFPMPRGPYIPSWIQEFYTAYDDLVPKRNKKVSEFRPVKFVMVRGKKVGCNSEYINTVLGRALHSMHPYDGLHVAQSLDDLKGWLAPLISITTSRWIEAGVPIEKRDLSVAARISLSSIIIRQYAWGISSPRGDGHEGQVEANFLAITGPDQ</sequence>
<dbReference type="PANTHER" id="PTHR33180:SF31">
    <property type="entry name" value="POLYPROTEIN PROTEIN"/>
    <property type="match status" value="1"/>
</dbReference>
<gene>
    <name evidence="3" type="ORF">H5410_031342</name>
</gene>
<evidence type="ECO:0000313" key="3">
    <source>
        <dbReference type="EMBL" id="KAG5599972.1"/>
    </source>
</evidence>